<dbReference type="Proteomes" id="UP000199517">
    <property type="component" value="Unassembled WGS sequence"/>
</dbReference>
<dbReference type="GO" id="GO:0003995">
    <property type="term" value="F:acyl-CoA dehydrogenase activity"/>
    <property type="evidence" value="ECO:0007669"/>
    <property type="project" value="InterPro"/>
</dbReference>
<dbReference type="RefSeq" id="WP_092956498.1">
    <property type="nucleotide sequence ID" value="NZ_FOMQ01000017.1"/>
</dbReference>
<evidence type="ECO:0000256" key="2">
    <source>
        <dbReference type="PIRNR" id="PIRNR009414"/>
    </source>
</evidence>
<evidence type="ECO:0000313" key="4">
    <source>
        <dbReference type="Proteomes" id="UP000199517"/>
    </source>
</evidence>
<dbReference type="InterPro" id="IPR016161">
    <property type="entry name" value="Ald_DH/histidinol_DH"/>
</dbReference>
<organism evidence="3 4">
    <name type="scientific">Paracidovorax konjaci</name>
    <dbReference type="NCBI Taxonomy" id="32040"/>
    <lineage>
        <taxon>Bacteria</taxon>
        <taxon>Pseudomonadati</taxon>
        <taxon>Pseudomonadota</taxon>
        <taxon>Betaproteobacteria</taxon>
        <taxon>Burkholderiales</taxon>
        <taxon>Comamonadaceae</taxon>
        <taxon>Paracidovorax</taxon>
    </lineage>
</organism>
<sequence length="492" mass="52457">MTAAQKALRAGYLPGIDPQDVAWEVLPFTQGRTRVDVAVPVLSAAQMAALADRVRQAAARHLQTMTVAQIIAVVDRAVARLLDRADPFRRQAEALLPVVSGYDAEMVRLGLTGFFKTFRAPQLRRFVAEDFANPLVLDGFQPAPKGGAVRAVGPGLLVHSWAGNVPALPLWSLVCGLLVKAGSIGKVPSAEPLFAGWFAQLLAEVHPPLADCLAVVWWRGAGADDASALYARADTVLAYGGNASLDAIRRRLPVTTRFLPHGHKLGFGLVAAAALDALEGPALARRAAWDVMRYDQQGCYSPHVFYVERGGAIAPRDFAGRLAGELAQLQRRFPRRALAVEDAAALAHWRQGVEWRSIPGASGEACEQLIGTLDDAWCVAFADGPRALSPTALQRTVQVVAVDALEDAVAAVAAQKDYLQTAGLAAPPEALYRLASLLGDAGVSRVCAIGAMSTPEAGWHHDGRFNLLDLVRMVEIEPSAETAAEPFAPYAD</sequence>
<evidence type="ECO:0000313" key="3">
    <source>
        <dbReference type="EMBL" id="SFE17803.1"/>
    </source>
</evidence>
<dbReference type="SUPFAM" id="SSF53720">
    <property type="entry name" value="ALDH-like"/>
    <property type="match status" value="1"/>
</dbReference>
<dbReference type="EMBL" id="FOMQ01000017">
    <property type="protein sequence ID" value="SFE17803.1"/>
    <property type="molecule type" value="Genomic_DNA"/>
</dbReference>
<comment type="catalytic activity">
    <reaction evidence="2">
        <text>a long-chain fatty aldehyde + NADP(+) + CoA = a long-chain fatty acyl-CoA + NADPH + H(+)</text>
        <dbReference type="Rhea" id="RHEA:15437"/>
        <dbReference type="ChEBI" id="CHEBI:15378"/>
        <dbReference type="ChEBI" id="CHEBI:17176"/>
        <dbReference type="ChEBI" id="CHEBI:57287"/>
        <dbReference type="ChEBI" id="CHEBI:57783"/>
        <dbReference type="ChEBI" id="CHEBI:58349"/>
        <dbReference type="ChEBI" id="CHEBI:83139"/>
        <dbReference type="EC" id="1.2.1.50"/>
    </reaction>
</comment>
<keyword evidence="1 2" id="KW-0521">NADP</keyword>
<dbReference type="EC" id="1.2.1.50" evidence="2"/>
<proteinExistence type="inferred from homology"/>
<keyword evidence="4" id="KW-1185">Reference proteome</keyword>
<dbReference type="OrthoDB" id="580775at2"/>
<dbReference type="AlphaFoldDB" id="A0A1I1YI39"/>
<keyword evidence="2" id="KW-0560">Oxidoreductase</keyword>
<dbReference type="Pfam" id="PF05893">
    <property type="entry name" value="LuxC"/>
    <property type="match status" value="1"/>
</dbReference>
<gene>
    <name evidence="3" type="ORF">SAMN04489710_11734</name>
</gene>
<dbReference type="InterPro" id="IPR008670">
    <property type="entry name" value="CoA_reduct_LuxC"/>
</dbReference>
<dbReference type="GO" id="GO:0050062">
    <property type="term" value="F:long-chain-fatty-acyl-CoA reductase activity"/>
    <property type="evidence" value="ECO:0007669"/>
    <property type="project" value="UniProtKB-EC"/>
</dbReference>
<dbReference type="PIRSF" id="PIRSF009414">
    <property type="entry name" value="LuxC"/>
    <property type="match status" value="1"/>
</dbReference>
<evidence type="ECO:0000256" key="1">
    <source>
        <dbReference type="ARBA" id="ARBA00022857"/>
    </source>
</evidence>
<dbReference type="GO" id="GO:0008218">
    <property type="term" value="P:bioluminescence"/>
    <property type="evidence" value="ECO:0007669"/>
    <property type="project" value="InterPro"/>
</dbReference>
<reference evidence="4" key="1">
    <citation type="submission" date="2016-10" db="EMBL/GenBank/DDBJ databases">
        <authorList>
            <person name="Varghese N."/>
            <person name="Submissions S."/>
        </authorList>
    </citation>
    <scope>NUCLEOTIDE SEQUENCE [LARGE SCALE GENOMIC DNA]</scope>
    <source>
        <strain evidence="4">DSM 7481</strain>
    </source>
</reference>
<dbReference type="CDD" id="cd07080">
    <property type="entry name" value="ALDH_Acyl-CoA-Red_LuxC"/>
    <property type="match status" value="1"/>
</dbReference>
<dbReference type="STRING" id="32040.SAMN04489710_11734"/>
<name>A0A1I1YI39_9BURK</name>
<accession>A0A1I1YI39</accession>
<protein>
    <recommendedName>
        <fullName evidence="2">Acyl-CoA reductase</fullName>
        <ecNumber evidence="2">1.2.1.50</ecNumber>
    </recommendedName>
</protein>
<comment type="similarity">
    <text evidence="2">Belongs to the LuxC family.</text>
</comment>